<evidence type="ECO:0000313" key="1">
    <source>
        <dbReference type="EnsemblPlants" id="Kaladp0053s0200.1.v1.1"/>
    </source>
</evidence>
<dbReference type="PANTHER" id="PTHR45749:SF35">
    <property type="entry name" value="AC-LIKE TRANSPOSASE-RELATED"/>
    <property type="match status" value="1"/>
</dbReference>
<dbReference type="OMA" id="VMCAMEI"/>
<accession>A0A7N0U305</accession>
<dbReference type="Gramene" id="Kaladp0053s0200.1.v1.1">
    <property type="protein sequence ID" value="Kaladp0053s0200.1.v1.1"/>
    <property type="gene ID" value="Kaladp0053s0200.v1.1"/>
</dbReference>
<evidence type="ECO:0000313" key="2">
    <source>
        <dbReference type="Proteomes" id="UP000594263"/>
    </source>
</evidence>
<dbReference type="PANTHER" id="PTHR45749">
    <property type="match status" value="1"/>
</dbReference>
<keyword evidence="2" id="KW-1185">Reference proteome</keyword>
<dbReference type="AlphaFoldDB" id="A0A7N0U305"/>
<name>A0A7N0U305_KALFE</name>
<organism evidence="1 2">
    <name type="scientific">Kalanchoe fedtschenkoi</name>
    <name type="common">Lavender scallops</name>
    <name type="synonym">South American air plant</name>
    <dbReference type="NCBI Taxonomy" id="63787"/>
    <lineage>
        <taxon>Eukaryota</taxon>
        <taxon>Viridiplantae</taxon>
        <taxon>Streptophyta</taxon>
        <taxon>Embryophyta</taxon>
        <taxon>Tracheophyta</taxon>
        <taxon>Spermatophyta</taxon>
        <taxon>Magnoliopsida</taxon>
        <taxon>eudicotyledons</taxon>
        <taxon>Gunneridae</taxon>
        <taxon>Pentapetalae</taxon>
        <taxon>Saxifragales</taxon>
        <taxon>Crassulaceae</taxon>
        <taxon>Kalanchoe</taxon>
    </lineage>
</organism>
<dbReference type="Proteomes" id="UP000594263">
    <property type="component" value="Unplaced"/>
</dbReference>
<dbReference type="EnsemblPlants" id="Kaladp0053s0200.1.v1.1">
    <property type="protein sequence ID" value="Kaladp0053s0200.1.v1.1"/>
    <property type="gene ID" value="Kaladp0053s0200.v1.1"/>
</dbReference>
<sequence>MLENFEFLLGVVIWYDILFVIKSISKILQSSSICVGSAIKQLESRMSIFENYRIDGFETSLNIAKKIESNNCVEAKFPTKISKYRKKFFDENDIEEDVQSHEKSFRINNFLVEVDIAITLLKNRFENLKTFESIFGLLFDAKSLKLLTDNELRECCLKFHTISSHENAVDVDLDDLYSEIEAYVARSVSKLKLLKTYLRSSMSQEWLNDLRILSIEKDMLESIDYDILVNDFALKKLEEVISVIYFCFLSLQPKKICPTSWLGGVGIFLADQSSMDQYFTNGRKSYQNKSDELKLLNLWIGLY</sequence>
<proteinExistence type="predicted"/>
<protein>
    <submittedName>
        <fullName evidence="1">Uncharacterized protein</fullName>
    </submittedName>
</protein>
<reference evidence="1" key="1">
    <citation type="submission" date="2021-01" db="UniProtKB">
        <authorList>
            <consortium name="EnsemblPlants"/>
        </authorList>
    </citation>
    <scope>IDENTIFICATION</scope>
</reference>